<dbReference type="Proteomes" id="UP001256400">
    <property type="component" value="Chromosome"/>
</dbReference>
<dbReference type="RefSeq" id="WP_151676137.1">
    <property type="nucleotide sequence ID" value="NZ_BKFD01000009.1"/>
</dbReference>
<name>A0AB38YZS0_9GAMM</name>
<dbReference type="EMBL" id="CP134206">
    <property type="protein sequence ID" value="WND06972.1"/>
    <property type="molecule type" value="Genomic_DNA"/>
</dbReference>
<evidence type="ECO:0000313" key="1">
    <source>
        <dbReference type="EMBL" id="WND06972.1"/>
    </source>
</evidence>
<dbReference type="AlphaFoldDB" id="A0AB38YZS0"/>
<organism evidence="1 2">
    <name type="scientific">Acinetobacter soli</name>
    <dbReference type="NCBI Taxonomy" id="487316"/>
    <lineage>
        <taxon>Bacteria</taxon>
        <taxon>Pseudomonadati</taxon>
        <taxon>Pseudomonadota</taxon>
        <taxon>Gammaproteobacteria</taxon>
        <taxon>Moraxellales</taxon>
        <taxon>Moraxellaceae</taxon>
        <taxon>Acinetobacter</taxon>
    </lineage>
</organism>
<proteinExistence type="predicted"/>
<evidence type="ECO:0000313" key="2">
    <source>
        <dbReference type="Proteomes" id="UP001256400"/>
    </source>
</evidence>
<accession>A0AB38YZS0</accession>
<protein>
    <submittedName>
        <fullName evidence="1">Uncharacterized protein</fullName>
    </submittedName>
</protein>
<gene>
    <name evidence="1" type="ORF">RHP80_07550</name>
</gene>
<reference evidence="1" key="1">
    <citation type="submission" date="2023-09" db="EMBL/GenBank/DDBJ databases">
        <title>Acinetobacter soli.</title>
        <authorList>
            <person name="Kim B."/>
            <person name="Kim D."/>
            <person name="Park D."/>
        </authorList>
    </citation>
    <scope>NUCLEOTIDE SEQUENCE</scope>
    <source>
        <strain evidence="1">2023.05</strain>
    </source>
</reference>
<sequence length="234" mass="27399">MTFIIAIQLNDSIIVAADNKKVVVENSDELRFRSIHATKIRMWENGIITGAGEDIVIHRAVELFKSIANQNLDKLPLCLNVSREIRELEIGSNHDQVENTKLLHSSYSEKGAQLYITQRFESSQPYIMSTVESMEIIVWLFDPNIEKIHYDLQQLQQNLRDFTTFSTQIEWVHYYLRYLCPIFKKQSRQDSWMSQSFDFFFQTKEDYLIGHIPNTQILDLDIEFKEITPASVSI</sequence>